<dbReference type="STRING" id="651662.SAMN04488069_11739"/>
<keyword evidence="2" id="KW-1185">Reference proteome</keyword>
<name>A0A1H3NJK1_9BACT</name>
<proteinExistence type="predicted"/>
<dbReference type="EMBL" id="FNOV01000017">
    <property type="protein sequence ID" value="SDY89062.1"/>
    <property type="molecule type" value="Genomic_DNA"/>
</dbReference>
<sequence>MAVYRLLAYLLCSLLLLQTLEQELLVVNYELNQARITARYCVNKARPQLKCNGKCHLAKQLRSAADEDEKVPAGSIRLKFDLVPAPAHLTLTAPRYWPAAPGRYAAPAALRYADAPARGVFRPPLV</sequence>
<accession>A0A1H3NJK1</accession>
<gene>
    <name evidence="1" type="ORF">SAMN04488069_11739</name>
</gene>
<evidence type="ECO:0000313" key="1">
    <source>
        <dbReference type="EMBL" id="SDY89062.1"/>
    </source>
</evidence>
<dbReference type="AlphaFoldDB" id="A0A1H3NJK1"/>
<organism evidence="1 2">
    <name type="scientific">Hymenobacter psychrophilus</name>
    <dbReference type="NCBI Taxonomy" id="651662"/>
    <lineage>
        <taxon>Bacteria</taxon>
        <taxon>Pseudomonadati</taxon>
        <taxon>Bacteroidota</taxon>
        <taxon>Cytophagia</taxon>
        <taxon>Cytophagales</taxon>
        <taxon>Hymenobacteraceae</taxon>
        <taxon>Hymenobacter</taxon>
    </lineage>
</organism>
<dbReference type="Proteomes" id="UP000199249">
    <property type="component" value="Unassembled WGS sequence"/>
</dbReference>
<reference evidence="2" key="1">
    <citation type="submission" date="2016-10" db="EMBL/GenBank/DDBJ databases">
        <authorList>
            <person name="Varghese N."/>
            <person name="Submissions S."/>
        </authorList>
    </citation>
    <scope>NUCLEOTIDE SEQUENCE [LARGE SCALE GENOMIC DNA]</scope>
    <source>
        <strain evidence="2">CGMCC 1.8975</strain>
    </source>
</reference>
<protein>
    <submittedName>
        <fullName evidence="1">Uncharacterized protein</fullName>
    </submittedName>
</protein>
<evidence type="ECO:0000313" key="2">
    <source>
        <dbReference type="Proteomes" id="UP000199249"/>
    </source>
</evidence>